<evidence type="ECO:0000256" key="2">
    <source>
        <dbReference type="ARBA" id="ARBA00022448"/>
    </source>
</evidence>
<evidence type="ECO:0000313" key="11">
    <source>
        <dbReference type="EMBL" id="CAD2168595.1"/>
    </source>
</evidence>
<comment type="subcellular location">
    <subcellularLocation>
        <location evidence="1">Membrane</location>
        <topology evidence="1">Multi-pass membrane protein</topology>
    </subcellularLocation>
</comment>
<dbReference type="PANTHER" id="PTHR11003">
    <property type="entry name" value="POTASSIUM CHANNEL, SUBFAMILY K"/>
    <property type="match status" value="1"/>
</dbReference>
<keyword evidence="2 8" id="KW-0813">Transport</keyword>
<dbReference type="GO" id="GO:0005886">
    <property type="term" value="C:plasma membrane"/>
    <property type="evidence" value="ECO:0007669"/>
    <property type="project" value="TreeGrafter"/>
</dbReference>
<feature type="transmembrane region" description="Helical" evidence="9">
    <location>
        <begin position="264"/>
        <end position="286"/>
    </location>
</feature>
<dbReference type="GO" id="GO:0015271">
    <property type="term" value="F:outward rectifier potassium channel activity"/>
    <property type="evidence" value="ECO:0007669"/>
    <property type="project" value="TreeGrafter"/>
</dbReference>
<keyword evidence="5 8" id="KW-0406">Ion transport</keyword>
<reference evidence="11 12" key="1">
    <citation type="submission" date="2020-08" db="EMBL/GenBank/DDBJ databases">
        <authorList>
            <person name="Koutsovoulos G."/>
            <person name="Danchin GJ E."/>
        </authorList>
    </citation>
    <scope>NUCLEOTIDE SEQUENCE [LARGE SCALE GENOMIC DNA]</scope>
</reference>
<keyword evidence="4 9" id="KW-1133">Transmembrane helix</keyword>
<dbReference type="PRINTS" id="PR01333">
    <property type="entry name" value="2POREKCHANEL"/>
</dbReference>
<organism evidence="11 12">
    <name type="scientific">Meloidogyne enterolobii</name>
    <name type="common">Root-knot nematode worm</name>
    <name type="synonym">Meloidogyne mayaguensis</name>
    <dbReference type="NCBI Taxonomy" id="390850"/>
    <lineage>
        <taxon>Eukaryota</taxon>
        <taxon>Metazoa</taxon>
        <taxon>Ecdysozoa</taxon>
        <taxon>Nematoda</taxon>
        <taxon>Chromadorea</taxon>
        <taxon>Rhabditida</taxon>
        <taxon>Tylenchina</taxon>
        <taxon>Tylenchomorpha</taxon>
        <taxon>Tylenchoidea</taxon>
        <taxon>Meloidogynidae</taxon>
        <taxon>Meloidogyninae</taxon>
        <taxon>Meloidogyne</taxon>
    </lineage>
</organism>
<feature type="transmembrane region" description="Helical" evidence="9">
    <location>
        <begin position="150"/>
        <end position="171"/>
    </location>
</feature>
<accession>A0A6V7V2K6</accession>
<feature type="domain" description="Potassium channel" evidence="10">
    <location>
        <begin position="146"/>
        <end position="205"/>
    </location>
</feature>
<feature type="domain" description="Potassium channel" evidence="10">
    <location>
        <begin position="274"/>
        <end position="344"/>
    </location>
</feature>
<keyword evidence="7 8" id="KW-0407">Ion channel</keyword>
<protein>
    <recommendedName>
        <fullName evidence="10">Potassium channel domain-containing protein</fullName>
    </recommendedName>
</protein>
<feature type="transmembrane region" description="Helical" evidence="9">
    <location>
        <begin position="298"/>
        <end position="314"/>
    </location>
</feature>
<gene>
    <name evidence="11" type="ORF">MENT_LOCUS19972</name>
</gene>
<feature type="transmembrane region" description="Helical" evidence="9">
    <location>
        <begin position="43"/>
        <end position="68"/>
    </location>
</feature>
<comment type="caution">
    <text evidence="11">The sequence shown here is derived from an EMBL/GenBank/DDBJ whole genome shotgun (WGS) entry which is preliminary data.</text>
</comment>
<dbReference type="Pfam" id="PF07885">
    <property type="entry name" value="Ion_trans_2"/>
    <property type="match status" value="2"/>
</dbReference>
<evidence type="ECO:0000256" key="1">
    <source>
        <dbReference type="ARBA" id="ARBA00004141"/>
    </source>
</evidence>
<dbReference type="AlphaFoldDB" id="A0A6V7V2K6"/>
<evidence type="ECO:0000256" key="7">
    <source>
        <dbReference type="ARBA" id="ARBA00023303"/>
    </source>
</evidence>
<feature type="transmembrane region" description="Helical" evidence="9">
    <location>
        <begin position="320"/>
        <end position="342"/>
    </location>
</feature>
<dbReference type="Gene3D" id="1.10.287.70">
    <property type="match status" value="1"/>
</dbReference>
<evidence type="ECO:0000256" key="3">
    <source>
        <dbReference type="ARBA" id="ARBA00022692"/>
    </source>
</evidence>
<evidence type="ECO:0000313" key="12">
    <source>
        <dbReference type="Proteomes" id="UP000580250"/>
    </source>
</evidence>
<dbReference type="EMBL" id="CAJEWN010000143">
    <property type="protein sequence ID" value="CAD2168595.1"/>
    <property type="molecule type" value="Genomic_DNA"/>
</dbReference>
<dbReference type="GO" id="GO:0030322">
    <property type="term" value="P:stabilization of membrane potential"/>
    <property type="evidence" value="ECO:0007669"/>
    <property type="project" value="TreeGrafter"/>
</dbReference>
<evidence type="ECO:0000256" key="9">
    <source>
        <dbReference type="SAM" id="Phobius"/>
    </source>
</evidence>
<evidence type="ECO:0000256" key="6">
    <source>
        <dbReference type="ARBA" id="ARBA00023136"/>
    </source>
</evidence>
<dbReference type="InterPro" id="IPR003280">
    <property type="entry name" value="2pore_dom_K_chnl"/>
</dbReference>
<evidence type="ECO:0000256" key="8">
    <source>
        <dbReference type="RuleBase" id="RU003857"/>
    </source>
</evidence>
<evidence type="ECO:0000256" key="4">
    <source>
        <dbReference type="ARBA" id="ARBA00022989"/>
    </source>
</evidence>
<dbReference type="OrthoDB" id="297496at2759"/>
<dbReference type="InterPro" id="IPR013099">
    <property type="entry name" value="K_chnl_dom"/>
</dbReference>
<dbReference type="PANTHER" id="PTHR11003:SF90">
    <property type="entry name" value="POTASSIUM CHANNEL DOMAIN-CONTAINING PROTEIN"/>
    <property type="match status" value="1"/>
</dbReference>
<dbReference type="Proteomes" id="UP000580250">
    <property type="component" value="Unassembled WGS sequence"/>
</dbReference>
<dbReference type="SUPFAM" id="SSF81324">
    <property type="entry name" value="Voltage-gated potassium channels"/>
    <property type="match status" value="2"/>
</dbReference>
<keyword evidence="6 9" id="KW-0472">Membrane</keyword>
<sequence>MFLQRPEFVQNLPFIPRDVISKNVVDLKIDLPHMPVWRKYARIVLPHIGLILLSLFYVVGGAFIFYHLESPNEMDIRRDTMELIEKERNEMLEYLWIKINDENYSEEELEQIALERVDNISRILFEAFDTHYVGLSLLQSENVNVTQGTWSMTTAIFFTSTLLTTIGYGNLVPVTSLGRMFCIFYALFGVPLILITVTDIGKFLSEQIVWLYTRYARAKHRFRDRLLQQQQQPLSSGAAELASASSPQRSMLRAQLHELGLDNVHIPITLIAAILIGYMSIGALLLASWENWALFDGFYYSFITMTTVGFGDLVPTKREFYIIDLFYIVVGLAITTMCIDLVGIEYIEKIHYFGRAISGARFALVNVGGKMVRVPDLMRCAHVLQQKYGQRKTSGKNKNDSTTTALLHQFIVGVEPMHQEILAIFDLLTLAHLPALNPCQV</sequence>
<dbReference type="GO" id="GO:0022841">
    <property type="term" value="F:potassium ion leak channel activity"/>
    <property type="evidence" value="ECO:0007669"/>
    <property type="project" value="TreeGrafter"/>
</dbReference>
<name>A0A6V7V2K6_MELEN</name>
<keyword evidence="3 8" id="KW-0812">Transmembrane</keyword>
<evidence type="ECO:0000256" key="5">
    <source>
        <dbReference type="ARBA" id="ARBA00023065"/>
    </source>
</evidence>
<proteinExistence type="inferred from homology"/>
<comment type="similarity">
    <text evidence="8">Belongs to the two pore domain potassium channel (TC 1.A.1.8) family.</text>
</comment>
<feature type="transmembrane region" description="Helical" evidence="9">
    <location>
        <begin position="183"/>
        <end position="204"/>
    </location>
</feature>
<evidence type="ECO:0000259" key="10">
    <source>
        <dbReference type="Pfam" id="PF07885"/>
    </source>
</evidence>